<dbReference type="GO" id="GO:0005506">
    <property type="term" value="F:iron ion binding"/>
    <property type="evidence" value="ECO:0007669"/>
    <property type="project" value="UniProtKB-UniRule"/>
</dbReference>
<feature type="binding site" evidence="7">
    <location>
        <position position="78"/>
    </location>
    <ligand>
        <name>Fe(3+)</name>
        <dbReference type="ChEBI" id="CHEBI:29034"/>
    </ligand>
</feature>
<feature type="binding site" evidence="7">
    <location>
        <position position="320"/>
    </location>
    <ligand>
        <name>Fe(3+)</name>
        <dbReference type="ChEBI" id="CHEBI:29034"/>
    </ligand>
</feature>
<comment type="catalytic activity">
    <reaction evidence="7">
        <text>4-imidazolone-5-propanoate + H2O = N-formimidoyl-L-glutamate</text>
        <dbReference type="Rhea" id="RHEA:23660"/>
        <dbReference type="ChEBI" id="CHEBI:15377"/>
        <dbReference type="ChEBI" id="CHEBI:58928"/>
        <dbReference type="ChEBI" id="CHEBI:77893"/>
        <dbReference type="EC" id="3.5.2.7"/>
    </reaction>
</comment>
<keyword evidence="7" id="KW-0963">Cytoplasm</keyword>
<dbReference type="Pfam" id="PF01979">
    <property type="entry name" value="Amidohydro_1"/>
    <property type="match status" value="1"/>
</dbReference>
<keyword evidence="5 7" id="KW-0862">Zinc</keyword>
<name>A0A937ALY8_9BACT</name>
<evidence type="ECO:0000256" key="1">
    <source>
        <dbReference type="ARBA" id="ARBA00012864"/>
    </source>
</evidence>
<evidence type="ECO:0000259" key="8">
    <source>
        <dbReference type="Pfam" id="PF01979"/>
    </source>
</evidence>
<comment type="caution">
    <text evidence="9">The sequence shown here is derived from an EMBL/GenBank/DDBJ whole genome shotgun (WGS) entry which is preliminary data.</text>
</comment>
<keyword evidence="6 7" id="KW-0408">Iron</keyword>
<evidence type="ECO:0000256" key="3">
    <source>
        <dbReference type="ARBA" id="ARBA00022801"/>
    </source>
</evidence>
<gene>
    <name evidence="7" type="primary">hutI</name>
    <name evidence="9" type="ORF">JKP34_07720</name>
</gene>
<dbReference type="PANTHER" id="PTHR42752:SF1">
    <property type="entry name" value="IMIDAZOLONEPROPIONASE-RELATED"/>
    <property type="match status" value="1"/>
</dbReference>
<evidence type="ECO:0000313" key="10">
    <source>
        <dbReference type="Proteomes" id="UP000642920"/>
    </source>
</evidence>
<sequence>MLLTNIKALFGNHLSNIPLRGKELGKLPSIENAYIRIKGEHIEDFGSMKAINLADEKDEVIDLKGKYVLPSFCDSHTHIVYAGSRESEFVDKINGLGYAEIAAKGGGILNSAERLANTSEDELFESAMQRVLEVQQLGTGALEIKSGYGLSVEAELKMLRVIKRIKESVKMPIKATFLGAHAYPKQFKDDHEAYHELIISEMLPAIADENLADYIDVFCEKGFFDEESSEKILEAGASHGLKAKIHANQLHNSGGVQLGVKLGALSVDHLETLGDKEIKLLGSSNIMSTMLPSAAFFLRMQYPPARELIEANAALALATDYNPGSSPSGNIPLLISLACIQMKMTPEEAVNAATLNGAIAMEIENEAGSIMNGKLANLIVTKEIPSLAFMPYAFGSQSIDKVMLAGEWI</sequence>
<evidence type="ECO:0000256" key="4">
    <source>
        <dbReference type="ARBA" id="ARBA00022808"/>
    </source>
</evidence>
<feature type="binding site" evidence="7">
    <location>
        <position position="76"/>
    </location>
    <ligand>
        <name>Zn(2+)</name>
        <dbReference type="ChEBI" id="CHEBI:29105"/>
    </ligand>
</feature>
<feature type="binding site" evidence="7">
    <location>
        <position position="322"/>
    </location>
    <ligand>
        <name>N-formimidoyl-L-glutamate</name>
        <dbReference type="ChEBI" id="CHEBI:58928"/>
    </ligand>
</feature>
<feature type="binding site" evidence="7">
    <location>
        <position position="249"/>
    </location>
    <ligand>
        <name>4-imidazolone-5-propanoate</name>
        <dbReference type="ChEBI" id="CHEBI:77893"/>
    </ligand>
</feature>
<keyword evidence="3 7" id="KW-0378">Hydrolase</keyword>
<dbReference type="InterPro" id="IPR011059">
    <property type="entry name" value="Metal-dep_hydrolase_composite"/>
</dbReference>
<comment type="function">
    <text evidence="7">Catalyzes the hydrolytic cleavage of the carbon-nitrogen bond in imidazolone-5-propanoate to yield N-formimidoyl-L-glutamate. It is the third step in the universal histidine degradation pathway.</text>
</comment>
<dbReference type="Gene3D" id="3.20.20.140">
    <property type="entry name" value="Metal-dependent hydrolases"/>
    <property type="match status" value="1"/>
</dbReference>
<dbReference type="InterPro" id="IPR032466">
    <property type="entry name" value="Metal_Hydrolase"/>
</dbReference>
<feature type="binding site" evidence="7">
    <location>
        <position position="148"/>
    </location>
    <ligand>
        <name>4-imidazolone-5-propanoate</name>
        <dbReference type="ChEBI" id="CHEBI:77893"/>
    </ligand>
</feature>
<dbReference type="GO" id="GO:0050480">
    <property type="term" value="F:imidazolonepropionase activity"/>
    <property type="evidence" value="ECO:0007669"/>
    <property type="project" value="UniProtKB-UniRule"/>
</dbReference>
<dbReference type="NCBIfam" id="TIGR01224">
    <property type="entry name" value="hutI"/>
    <property type="match status" value="1"/>
</dbReference>
<evidence type="ECO:0000256" key="7">
    <source>
        <dbReference type="HAMAP-Rule" id="MF_00372"/>
    </source>
</evidence>
<feature type="binding site" evidence="7">
    <location>
        <position position="76"/>
    </location>
    <ligand>
        <name>Fe(3+)</name>
        <dbReference type="ChEBI" id="CHEBI:29034"/>
    </ligand>
</feature>
<feature type="binding site" evidence="7">
    <location>
        <position position="148"/>
    </location>
    <ligand>
        <name>N-formimidoyl-L-glutamate</name>
        <dbReference type="ChEBI" id="CHEBI:58928"/>
    </ligand>
</feature>
<feature type="binding site" evidence="7">
    <location>
        <position position="78"/>
    </location>
    <ligand>
        <name>Zn(2+)</name>
        <dbReference type="ChEBI" id="CHEBI:29105"/>
    </ligand>
</feature>
<organism evidence="9 10">
    <name type="scientific">Marivirga atlantica</name>
    <dbReference type="NCBI Taxonomy" id="1548457"/>
    <lineage>
        <taxon>Bacteria</taxon>
        <taxon>Pseudomonadati</taxon>
        <taxon>Bacteroidota</taxon>
        <taxon>Cytophagia</taxon>
        <taxon>Cytophagales</taxon>
        <taxon>Marivirgaceae</taxon>
        <taxon>Marivirga</taxon>
    </lineage>
</organism>
<feature type="binding site" evidence="7">
    <location>
        <position position="85"/>
    </location>
    <ligand>
        <name>4-imidazolone-5-propanoate</name>
        <dbReference type="ChEBI" id="CHEBI:77893"/>
    </ligand>
</feature>
<evidence type="ECO:0000256" key="2">
    <source>
        <dbReference type="ARBA" id="ARBA00022723"/>
    </source>
</evidence>
<feature type="binding site" evidence="7">
    <location>
        <position position="325"/>
    </location>
    <ligand>
        <name>4-imidazolone-5-propanoate</name>
        <dbReference type="ChEBI" id="CHEBI:77893"/>
    </ligand>
</feature>
<feature type="binding site" evidence="7">
    <location>
        <position position="320"/>
    </location>
    <ligand>
        <name>Zn(2+)</name>
        <dbReference type="ChEBI" id="CHEBI:29105"/>
    </ligand>
</feature>
<dbReference type="Gene3D" id="2.30.40.10">
    <property type="entry name" value="Urease, subunit C, domain 1"/>
    <property type="match status" value="1"/>
</dbReference>
<dbReference type="PANTHER" id="PTHR42752">
    <property type="entry name" value="IMIDAZOLONEPROPIONASE"/>
    <property type="match status" value="1"/>
</dbReference>
<comment type="similarity">
    <text evidence="7">Belongs to the metallo-dependent hydrolases superfamily. HutI family.</text>
</comment>
<comment type="pathway">
    <text evidence="7">Amino-acid degradation; L-histidine degradation into L-glutamate; N-formimidoyl-L-glutamate from L-histidine: step 3/3.</text>
</comment>
<dbReference type="RefSeq" id="WP_201919472.1">
    <property type="nucleotide sequence ID" value="NZ_JAERQG010000002.1"/>
</dbReference>
<dbReference type="InterPro" id="IPR005920">
    <property type="entry name" value="HutI"/>
</dbReference>
<reference evidence="9" key="1">
    <citation type="submission" date="2021-01" db="EMBL/GenBank/DDBJ databases">
        <title>Marivirga sp. nov., isolated from intertidal surface sediments.</title>
        <authorList>
            <person name="Zhang M."/>
        </authorList>
    </citation>
    <scope>NUCLEOTIDE SEQUENCE</scope>
    <source>
        <strain evidence="9">SM1354</strain>
    </source>
</reference>
<dbReference type="EMBL" id="JAERQG010000002">
    <property type="protein sequence ID" value="MBL0765132.1"/>
    <property type="molecule type" value="Genomic_DNA"/>
</dbReference>
<dbReference type="HAMAP" id="MF_00372">
    <property type="entry name" value="HutI"/>
    <property type="match status" value="1"/>
</dbReference>
<evidence type="ECO:0000313" key="9">
    <source>
        <dbReference type="EMBL" id="MBL0765132.1"/>
    </source>
</evidence>
<feature type="binding site" evidence="7">
    <location>
        <position position="324"/>
    </location>
    <ligand>
        <name>N-formimidoyl-L-glutamate</name>
        <dbReference type="ChEBI" id="CHEBI:58928"/>
    </ligand>
</feature>
<comment type="cofactor">
    <cofactor evidence="7">
        <name>Zn(2+)</name>
        <dbReference type="ChEBI" id="CHEBI:29105"/>
    </cofactor>
    <cofactor evidence="7">
        <name>Fe(3+)</name>
        <dbReference type="ChEBI" id="CHEBI:29034"/>
    </cofactor>
    <text evidence="7">Binds 1 zinc or iron ion per subunit.</text>
</comment>
<dbReference type="InterPro" id="IPR006680">
    <property type="entry name" value="Amidohydro-rel"/>
</dbReference>
<evidence type="ECO:0000256" key="6">
    <source>
        <dbReference type="ARBA" id="ARBA00023004"/>
    </source>
</evidence>
<dbReference type="FunFam" id="3.20.20.140:FF:000007">
    <property type="entry name" value="Imidazolonepropionase"/>
    <property type="match status" value="1"/>
</dbReference>
<keyword evidence="2 7" id="KW-0479">Metal-binding</keyword>
<dbReference type="AlphaFoldDB" id="A0A937ALY8"/>
<dbReference type="GO" id="GO:0005737">
    <property type="term" value="C:cytoplasm"/>
    <property type="evidence" value="ECO:0007669"/>
    <property type="project" value="UniProtKB-SubCell"/>
</dbReference>
<comment type="subcellular location">
    <subcellularLocation>
        <location evidence="7">Cytoplasm</location>
    </subcellularLocation>
</comment>
<evidence type="ECO:0000256" key="5">
    <source>
        <dbReference type="ARBA" id="ARBA00022833"/>
    </source>
</evidence>
<dbReference type="GO" id="GO:0019556">
    <property type="term" value="P:L-histidine catabolic process to glutamate and formamide"/>
    <property type="evidence" value="ECO:0007669"/>
    <property type="project" value="UniProtKB-UniRule"/>
</dbReference>
<dbReference type="Proteomes" id="UP000642920">
    <property type="component" value="Unassembled WGS sequence"/>
</dbReference>
<protein>
    <recommendedName>
        <fullName evidence="1 7">Imidazolonepropionase</fullName>
        <ecNumber evidence="1 7">3.5.2.7</ecNumber>
    </recommendedName>
    <alternativeName>
        <fullName evidence="7">Imidazolone-5-propionate hydrolase</fullName>
    </alternativeName>
</protein>
<dbReference type="EC" id="3.5.2.7" evidence="1 7"/>
<feature type="binding site" evidence="7">
    <location>
        <position position="181"/>
    </location>
    <ligand>
        <name>4-imidazolone-5-propanoate</name>
        <dbReference type="ChEBI" id="CHEBI:77893"/>
    </ligand>
</feature>
<feature type="binding site" evidence="7">
    <location>
        <position position="246"/>
    </location>
    <ligand>
        <name>Zn(2+)</name>
        <dbReference type="ChEBI" id="CHEBI:29105"/>
    </ligand>
</feature>
<dbReference type="SUPFAM" id="SSF51338">
    <property type="entry name" value="Composite domain of metallo-dependent hydrolases"/>
    <property type="match status" value="1"/>
</dbReference>
<dbReference type="SUPFAM" id="SSF51556">
    <property type="entry name" value="Metallo-dependent hydrolases"/>
    <property type="match status" value="1"/>
</dbReference>
<keyword evidence="4 7" id="KW-0369">Histidine metabolism</keyword>
<feature type="binding site" evidence="7">
    <location>
        <position position="246"/>
    </location>
    <ligand>
        <name>Fe(3+)</name>
        <dbReference type="ChEBI" id="CHEBI:29034"/>
    </ligand>
</feature>
<keyword evidence="10" id="KW-1185">Reference proteome</keyword>
<accession>A0A937ALY8</accession>
<proteinExistence type="inferred from homology"/>
<dbReference type="GO" id="GO:0008270">
    <property type="term" value="F:zinc ion binding"/>
    <property type="evidence" value="ECO:0007669"/>
    <property type="project" value="UniProtKB-UniRule"/>
</dbReference>
<feature type="domain" description="Amidohydrolase-related" evidence="8">
    <location>
        <begin position="67"/>
        <end position="408"/>
    </location>
</feature>